<gene>
    <name evidence="2" type="ORF">TIFTF001_021479</name>
</gene>
<evidence type="ECO:0000259" key="1">
    <source>
        <dbReference type="SMART" id="SM00256"/>
    </source>
</evidence>
<protein>
    <recommendedName>
        <fullName evidence="1">F-box domain-containing protein</fullName>
    </recommendedName>
</protein>
<keyword evidence="3" id="KW-1185">Reference proteome</keyword>
<dbReference type="EMBL" id="BTGU01000041">
    <property type="protein sequence ID" value="GMN52332.1"/>
    <property type="molecule type" value="Genomic_DNA"/>
</dbReference>
<dbReference type="Pfam" id="PF24750">
    <property type="entry name" value="b-prop_At3g26010-like"/>
    <property type="match status" value="1"/>
</dbReference>
<feature type="domain" description="F-box" evidence="1">
    <location>
        <begin position="75"/>
        <end position="116"/>
    </location>
</feature>
<dbReference type="InterPro" id="IPR050796">
    <property type="entry name" value="SCF_F-box_component"/>
</dbReference>
<comment type="caution">
    <text evidence="2">The sequence shown here is derived from an EMBL/GenBank/DDBJ whole genome shotgun (WGS) entry which is preliminary data.</text>
</comment>
<dbReference type="SMART" id="SM00256">
    <property type="entry name" value="FBOX"/>
    <property type="match status" value="1"/>
</dbReference>
<dbReference type="NCBIfam" id="TIGR01640">
    <property type="entry name" value="F_box_assoc_1"/>
    <property type="match status" value="1"/>
</dbReference>
<sequence length="472" mass="55276">MRKRQNRFAGLGRKDKIRTIFLTFAYPWKKHKGKKRARIRKGREMKRNNIVKVGDDFSSNENPDFKLVSKFLKNVSEDILLEIFLRLPNCRSVILFSSVCRRWNSVISHPKFIPNFVCHHHDRQDRYSLPYTILFLRSDVYTFRGVQFYQPFYKLFSEESKVLHDKAASSYLDFLPSPMVVRASFDDLLLVEPGMRRNEYYICNPLTKQCFQIPKIPRGCPIGFALVRVPDSSNEPLGFSTNKTQYQYKVVLIHFALPLEEDGDNTFRVSIFCSKSRQWSQSYFSFPRAKEIKYCDYADVVTCNGILYWRESDFTFDRIIAFDLFNDRCFVIELPDDFGSGWQNSFGKVHLGAVRGELRLFQIFNTNEECLVMKVWELNYEDYLSTSWALVHEINLKRANTQSMLGLAVHPSSDDVVFMIWGYDVFQYKITEDRYEKVGELETSIGPKERFSSIPLVHPAWPTPVPSHLPSV</sequence>
<name>A0AA88DEL8_FICCA</name>
<dbReference type="AlphaFoldDB" id="A0AA88DEL8"/>
<reference evidence="2" key="1">
    <citation type="submission" date="2023-07" db="EMBL/GenBank/DDBJ databases">
        <title>draft genome sequence of fig (Ficus carica).</title>
        <authorList>
            <person name="Takahashi T."/>
            <person name="Nishimura K."/>
        </authorList>
    </citation>
    <scope>NUCLEOTIDE SEQUENCE</scope>
</reference>
<dbReference type="Pfam" id="PF00646">
    <property type="entry name" value="F-box"/>
    <property type="match status" value="1"/>
</dbReference>
<dbReference type="SUPFAM" id="SSF81383">
    <property type="entry name" value="F-box domain"/>
    <property type="match status" value="1"/>
</dbReference>
<dbReference type="InterPro" id="IPR036047">
    <property type="entry name" value="F-box-like_dom_sf"/>
</dbReference>
<accession>A0AA88DEL8</accession>
<proteinExistence type="predicted"/>
<dbReference type="InterPro" id="IPR001810">
    <property type="entry name" value="F-box_dom"/>
</dbReference>
<dbReference type="InterPro" id="IPR017451">
    <property type="entry name" value="F-box-assoc_interact_dom"/>
</dbReference>
<organism evidence="2 3">
    <name type="scientific">Ficus carica</name>
    <name type="common">Common fig</name>
    <dbReference type="NCBI Taxonomy" id="3494"/>
    <lineage>
        <taxon>Eukaryota</taxon>
        <taxon>Viridiplantae</taxon>
        <taxon>Streptophyta</taxon>
        <taxon>Embryophyta</taxon>
        <taxon>Tracheophyta</taxon>
        <taxon>Spermatophyta</taxon>
        <taxon>Magnoliopsida</taxon>
        <taxon>eudicotyledons</taxon>
        <taxon>Gunneridae</taxon>
        <taxon>Pentapetalae</taxon>
        <taxon>rosids</taxon>
        <taxon>fabids</taxon>
        <taxon>Rosales</taxon>
        <taxon>Moraceae</taxon>
        <taxon>Ficeae</taxon>
        <taxon>Ficus</taxon>
    </lineage>
</organism>
<dbReference type="Proteomes" id="UP001187192">
    <property type="component" value="Unassembled WGS sequence"/>
</dbReference>
<dbReference type="Gene3D" id="1.20.1280.50">
    <property type="match status" value="1"/>
</dbReference>
<evidence type="ECO:0000313" key="3">
    <source>
        <dbReference type="Proteomes" id="UP001187192"/>
    </source>
</evidence>
<dbReference type="InterPro" id="IPR056592">
    <property type="entry name" value="Beta-prop_At3g26010-like"/>
</dbReference>
<dbReference type="PANTHER" id="PTHR31672">
    <property type="entry name" value="BNACNNG10540D PROTEIN"/>
    <property type="match status" value="1"/>
</dbReference>
<evidence type="ECO:0000313" key="2">
    <source>
        <dbReference type="EMBL" id="GMN52332.1"/>
    </source>
</evidence>
<dbReference type="Gramene" id="FCD_00013749-RA">
    <property type="protein sequence ID" value="FCD_00013749-RA:cds"/>
    <property type="gene ID" value="FCD_00013749"/>
</dbReference>
<dbReference type="PANTHER" id="PTHR31672:SF13">
    <property type="entry name" value="F-BOX PROTEIN CPR30-LIKE"/>
    <property type="match status" value="1"/>
</dbReference>